<dbReference type="InterPro" id="IPR041249">
    <property type="entry name" value="HEPN_DZIP3"/>
</dbReference>
<evidence type="ECO:0000259" key="1">
    <source>
        <dbReference type="Pfam" id="PF18738"/>
    </source>
</evidence>
<name>A0A6J8BZ85_MYTCO</name>
<dbReference type="Pfam" id="PF18738">
    <property type="entry name" value="HEPN_DZIP3"/>
    <property type="match status" value="1"/>
</dbReference>
<gene>
    <name evidence="2" type="ORF">MCOR_24552</name>
</gene>
<sequence>MKYPKLQEEKLEEYWTDISQAIVRLGGEGFQQKCNDLKVSILNENYIEMLTEIIEIVKSNDSNTQGFQRLLDNLFYVKSKTVSPRTTTESNYKRIADLLLRVGPPAVRIIFDREFHPKLLQRELRKKTARLAHLKGKGLINAAQWDKLFKSKDENKSKTFDLSLMICLIRYLTTIEVTDQLPRPDDESEGAALSRLEYYRKQIAYSQECDLSVTVFEKYWADITNAIVKIGGNIFLQRCNDLKMGKLDLKDKAILPEPTSTNIPN</sequence>
<protein>
    <recommendedName>
        <fullName evidence="1">DZIP3-like HEPN domain-containing protein</fullName>
    </recommendedName>
</protein>
<keyword evidence="3" id="KW-1185">Reference proteome</keyword>
<reference evidence="2 3" key="1">
    <citation type="submission" date="2020-06" db="EMBL/GenBank/DDBJ databases">
        <authorList>
            <person name="Li R."/>
            <person name="Bekaert M."/>
        </authorList>
    </citation>
    <scope>NUCLEOTIDE SEQUENCE [LARGE SCALE GENOMIC DNA]</scope>
    <source>
        <strain evidence="3">wild</strain>
    </source>
</reference>
<evidence type="ECO:0000313" key="2">
    <source>
        <dbReference type="EMBL" id="CAC5389388.1"/>
    </source>
</evidence>
<organism evidence="2 3">
    <name type="scientific">Mytilus coruscus</name>
    <name type="common">Sea mussel</name>
    <dbReference type="NCBI Taxonomy" id="42192"/>
    <lineage>
        <taxon>Eukaryota</taxon>
        <taxon>Metazoa</taxon>
        <taxon>Spiralia</taxon>
        <taxon>Lophotrochozoa</taxon>
        <taxon>Mollusca</taxon>
        <taxon>Bivalvia</taxon>
        <taxon>Autobranchia</taxon>
        <taxon>Pteriomorphia</taxon>
        <taxon>Mytilida</taxon>
        <taxon>Mytiloidea</taxon>
        <taxon>Mytilidae</taxon>
        <taxon>Mytilinae</taxon>
        <taxon>Mytilus</taxon>
    </lineage>
</organism>
<dbReference type="EMBL" id="CACVKT020004335">
    <property type="protein sequence ID" value="CAC5389388.1"/>
    <property type="molecule type" value="Genomic_DNA"/>
</dbReference>
<dbReference type="AlphaFoldDB" id="A0A6J8BZ85"/>
<proteinExistence type="predicted"/>
<dbReference type="OrthoDB" id="10393770at2759"/>
<dbReference type="Proteomes" id="UP000507470">
    <property type="component" value="Unassembled WGS sequence"/>
</dbReference>
<feature type="domain" description="DZIP3-like HEPN" evidence="1">
    <location>
        <begin position="117"/>
        <end position="250"/>
    </location>
</feature>
<evidence type="ECO:0000313" key="3">
    <source>
        <dbReference type="Proteomes" id="UP000507470"/>
    </source>
</evidence>
<accession>A0A6J8BZ85</accession>